<proteinExistence type="predicted"/>
<comment type="caution">
    <text evidence="1">The sequence shown here is derived from an EMBL/GenBank/DDBJ whole genome shotgun (WGS) entry which is preliminary data.</text>
</comment>
<evidence type="ECO:0000313" key="2">
    <source>
        <dbReference type="Proteomes" id="UP000635071"/>
    </source>
</evidence>
<dbReference type="AlphaFoldDB" id="A0A917A057"/>
<organism evidence="1 2">
    <name type="scientific">Sandarakinorhabdus glacialis</name>
    <dbReference type="NCBI Taxonomy" id="1614636"/>
    <lineage>
        <taxon>Bacteria</taxon>
        <taxon>Pseudomonadati</taxon>
        <taxon>Pseudomonadota</taxon>
        <taxon>Alphaproteobacteria</taxon>
        <taxon>Sphingomonadales</taxon>
        <taxon>Sphingosinicellaceae</taxon>
        <taxon>Sandarakinorhabdus</taxon>
    </lineage>
</organism>
<dbReference type="Proteomes" id="UP000635071">
    <property type="component" value="Unassembled WGS sequence"/>
</dbReference>
<reference evidence="1" key="2">
    <citation type="submission" date="2020-09" db="EMBL/GenBank/DDBJ databases">
        <authorList>
            <person name="Sun Q."/>
            <person name="Zhou Y."/>
        </authorList>
    </citation>
    <scope>NUCLEOTIDE SEQUENCE</scope>
    <source>
        <strain evidence="1">CGMCC 1.15519</strain>
    </source>
</reference>
<accession>A0A917A057</accession>
<name>A0A917A057_9SPHN</name>
<gene>
    <name evidence="1" type="ORF">GCM10011529_27730</name>
</gene>
<dbReference type="RefSeq" id="WP_188763749.1">
    <property type="nucleotide sequence ID" value="NZ_BMJM01000012.1"/>
</dbReference>
<evidence type="ECO:0000313" key="1">
    <source>
        <dbReference type="EMBL" id="GGE19598.1"/>
    </source>
</evidence>
<dbReference type="EMBL" id="BMJM01000012">
    <property type="protein sequence ID" value="GGE19598.1"/>
    <property type="molecule type" value="Genomic_DNA"/>
</dbReference>
<protein>
    <submittedName>
        <fullName evidence="1">Uncharacterized protein</fullName>
    </submittedName>
</protein>
<sequence length="233" mass="25614">MLLPGCISAQRQIDASQAALYAQAITETERVARVLETTGPGRYDVRFFFSNAFINQNLATLADYRIVLPGNPDIDLRVKSITLSVMGPLPAVAIRATGTADNIAADITMNAVLTPTGRRHEIRINIYSLQPDVRWRGIRVTRIPSADRLLKVRALDVTAGLPTIRLPVEERITIGGPAGTADIRVQTSRPPQSTAPSWLNFTTTVPATTWTGRIVNPRWYFVNGGVYMFGDVR</sequence>
<reference evidence="1" key="1">
    <citation type="journal article" date="2014" name="Int. J. Syst. Evol. Microbiol.">
        <title>Complete genome sequence of Corynebacterium casei LMG S-19264T (=DSM 44701T), isolated from a smear-ripened cheese.</title>
        <authorList>
            <consortium name="US DOE Joint Genome Institute (JGI-PGF)"/>
            <person name="Walter F."/>
            <person name="Albersmeier A."/>
            <person name="Kalinowski J."/>
            <person name="Ruckert C."/>
        </authorList>
    </citation>
    <scope>NUCLEOTIDE SEQUENCE</scope>
    <source>
        <strain evidence="1">CGMCC 1.15519</strain>
    </source>
</reference>
<keyword evidence="2" id="KW-1185">Reference proteome</keyword>